<dbReference type="OrthoDB" id="5840532at2759"/>
<dbReference type="InterPro" id="IPR002347">
    <property type="entry name" value="SDR_fam"/>
</dbReference>
<keyword evidence="5" id="KW-1185">Reference proteome</keyword>
<dbReference type="SUPFAM" id="SSF51735">
    <property type="entry name" value="NAD(P)-binding Rossmann-fold domains"/>
    <property type="match status" value="1"/>
</dbReference>
<reference evidence="4 5" key="1">
    <citation type="submission" date="2016-03" db="EMBL/GenBank/DDBJ databases">
        <title>Draft genome sequence of the Fonsecaea monophora CBS 269.37.</title>
        <authorList>
            <person name="Bombassaro A."/>
            <person name="Vinicius W.A."/>
            <person name="De Hoog S."/>
            <person name="Sun J."/>
            <person name="Souza E.M."/>
            <person name="Raittz R.T."/>
            <person name="Costa F."/>
            <person name="Leao A.C."/>
            <person name="Tadra-Sfeir M.Z."/>
            <person name="Baura V."/>
            <person name="Balsanelli E."/>
            <person name="Pedrosa F.O."/>
            <person name="Moreno L.F."/>
            <person name="Steffens M.B."/>
            <person name="Xi L."/>
            <person name="Bocca A.L."/>
            <person name="Felipe M.S."/>
            <person name="Teixeira M."/>
            <person name="Telles Filho F.Q."/>
            <person name="Azevedo C.M."/>
            <person name="Gomes R."/>
            <person name="Vicente V.A."/>
        </authorList>
    </citation>
    <scope>NUCLEOTIDE SEQUENCE [LARGE SCALE GENOMIC DNA]</scope>
    <source>
        <strain evidence="4 5">CBS 269.37</strain>
    </source>
</reference>
<evidence type="ECO:0000313" key="4">
    <source>
        <dbReference type="EMBL" id="OAG45245.1"/>
    </source>
</evidence>
<dbReference type="Proteomes" id="UP000077002">
    <property type="component" value="Unassembled WGS sequence"/>
</dbReference>
<protein>
    <submittedName>
        <fullName evidence="4">Uncharacterized protein</fullName>
    </submittedName>
</protein>
<evidence type="ECO:0000313" key="5">
    <source>
        <dbReference type="Proteomes" id="UP000077002"/>
    </source>
</evidence>
<dbReference type="Gene3D" id="3.40.50.720">
    <property type="entry name" value="NAD(P)-binding Rossmann-like Domain"/>
    <property type="match status" value="1"/>
</dbReference>
<dbReference type="PRINTS" id="PR00080">
    <property type="entry name" value="SDRFAMILY"/>
</dbReference>
<dbReference type="PANTHER" id="PTHR24321">
    <property type="entry name" value="DEHYDROGENASES, SHORT CHAIN"/>
    <property type="match status" value="1"/>
</dbReference>
<keyword evidence="2" id="KW-0521">NADP</keyword>
<proteinExistence type="inferred from homology"/>
<comment type="similarity">
    <text evidence="1">Belongs to the short-chain dehydrogenases/reductases (SDR) family.</text>
</comment>
<accession>A0A177FLW5</accession>
<dbReference type="GO" id="GO:0016491">
    <property type="term" value="F:oxidoreductase activity"/>
    <property type="evidence" value="ECO:0007669"/>
    <property type="project" value="UniProtKB-KW"/>
</dbReference>
<organism evidence="4 5">
    <name type="scientific">Fonsecaea monophora</name>
    <dbReference type="NCBI Taxonomy" id="254056"/>
    <lineage>
        <taxon>Eukaryota</taxon>
        <taxon>Fungi</taxon>
        <taxon>Dikarya</taxon>
        <taxon>Ascomycota</taxon>
        <taxon>Pezizomycotina</taxon>
        <taxon>Eurotiomycetes</taxon>
        <taxon>Chaetothyriomycetidae</taxon>
        <taxon>Chaetothyriales</taxon>
        <taxon>Herpotrichiellaceae</taxon>
        <taxon>Fonsecaea</taxon>
    </lineage>
</organism>
<sequence>MASLLDGGIAFITGAGSGIGRATGKQFAHYGAKGLVLTDINEAGLQQTKDEILASYPGVEIETIRMDVTNESSIVAAHKAAIDRFGRIDYAVNNAGTPGHMVASSESTYEQFKFGIDINLFGVWLCQREQLKLMVSQQPNQRGAKGSIVNLSSIYGHTCGKNTTSYCAAKHAVLGMTKSDAANYAKSGIRVNAVCPGFTDTPMIRMPGAGSSVGMDEYLQTCPMGRLGEAREIADVIVFLSSPMASYVTGQDIPVDGMEGDASTVSDSTPRGLQT</sequence>
<dbReference type="FunFam" id="3.40.50.720:FF:000084">
    <property type="entry name" value="Short-chain dehydrogenase reductase"/>
    <property type="match status" value="1"/>
</dbReference>
<dbReference type="PANTHER" id="PTHR24321:SF12">
    <property type="entry name" value="SHORT-CHAIN DEHYDROGENASE_REDUCTASE FAMILY, PUTATIVE (AFU_ORTHOLOGUE AFUA_5G14340)-RELATED"/>
    <property type="match status" value="1"/>
</dbReference>
<dbReference type="InterPro" id="IPR036291">
    <property type="entry name" value="NAD(P)-bd_dom_sf"/>
</dbReference>
<dbReference type="CDD" id="cd05233">
    <property type="entry name" value="SDR_c"/>
    <property type="match status" value="1"/>
</dbReference>
<gene>
    <name evidence="4" type="ORF">AYO21_00593</name>
</gene>
<dbReference type="GeneID" id="34595775"/>
<evidence type="ECO:0000256" key="3">
    <source>
        <dbReference type="ARBA" id="ARBA00023002"/>
    </source>
</evidence>
<keyword evidence="3" id="KW-0560">Oxidoreductase</keyword>
<evidence type="ECO:0000256" key="1">
    <source>
        <dbReference type="ARBA" id="ARBA00006484"/>
    </source>
</evidence>
<comment type="caution">
    <text evidence="4">The sequence shown here is derived from an EMBL/GenBank/DDBJ whole genome shotgun (WGS) entry which is preliminary data.</text>
</comment>
<evidence type="ECO:0000256" key="2">
    <source>
        <dbReference type="ARBA" id="ARBA00022857"/>
    </source>
</evidence>
<dbReference type="AlphaFoldDB" id="A0A177FLW5"/>
<name>A0A177FLW5_9EURO</name>
<dbReference type="Pfam" id="PF13561">
    <property type="entry name" value="adh_short_C2"/>
    <property type="match status" value="1"/>
</dbReference>
<dbReference type="PRINTS" id="PR00081">
    <property type="entry name" value="GDHRDH"/>
</dbReference>
<dbReference type="RefSeq" id="XP_022517197.1">
    <property type="nucleotide sequence ID" value="XM_022650583.1"/>
</dbReference>
<dbReference type="EMBL" id="LVKK01000002">
    <property type="protein sequence ID" value="OAG45245.1"/>
    <property type="molecule type" value="Genomic_DNA"/>
</dbReference>